<accession>A0A0F7VQT5</accession>
<evidence type="ECO:0000313" key="3">
    <source>
        <dbReference type="Proteomes" id="UP000035016"/>
    </source>
</evidence>
<dbReference type="Gene3D" id="1.10.10.10">
    <property type="entry name" value="Winged helix-like DNA-binding domain superfamily/Winged helix DNA-binding domain"/>
    <property type="match status" value="1"/>
</dbReference>
<dbReference type="EMBL" id="LN831788">
    <property type="protein sequence ID" value="CQR59201.1"/>
    <property type="molecule type" value="Genomic_DNA"/>
</dbReference>
<reference evidence="3" key="1">
    <citation type="submission" date="2015-02" db="EMBL/GenBank/DDBJ databases">
        <authorList>
            <person name="Gomez-Escribano P.J."/>
        </authorList>
    </citation>
    <scope>NUCLEOTIDE SEQUENCE [LARGE SCALE GENOMIC DNA]</scope>
    <source>
        <strain evidence="3">C34 (DSM 42122 / NRRL B-24963)</strain>
        <plasmid evidence="3">pSLE1</plasmid>
    </source>
</reference>
<sequence>MPQRTPSCQLGNPVAPETRGISPRAGDTQRPQNTPDTHTPTPTFEHPTDYSDSHGRGGSLPVIAASQQWLHATTGRITTCPHSWMTAVHWVDQLATKGHYTPTQKHGPKWGPTTVAIAQEIAALKECRPSVDYLARKLKVSERTVKYHLAMLRETGLLVYRTKGTRLRGEGNRASVFERTIPAVFDEDMGIRTVGEGATRRPVGAAPESRTLLGKLAKKAARKVRRTRRRAPASRGQRCTLMQGGTTGTSTAAGTHSPSEAELASGKAKSPTPKSSKRGTRTLNKVGRRYQLARQLIAQVPWLRGASVARIAWIVRHVADAGWTALEVQAAAERLVCDKEPRRPSAVLAYRLASCHLLYTTPERRRVLVEDWQDSRRAQQTRHDEHAFQDLGTGPRSVAARRAVDEAFAAIQARLAPAVEEPADQAPLMLEDLTKDEIVALRLDAMRDPALILSALELLGERDTRRLYTNRLVDQTLALETIHARRDTLAPAF</sequence>
<organism evidence="2 3">
    <name type="scientific">Streptomyces leeuwenhoekii</name>
    <dbReference type="NCBI Taxonomy" id="1437453"/>
    <lineage>
        <taxon>Bacteria</taxon>
        <taxon>Bacillati</taxon>
        <taxon>Actinomycetota</taxon>
        <taxon>Actinomycetes</taxon>
        <taxon>Kitasatosporales</taxon>
        <taxon>Streptomycetaceae</taxon>
        <taxon>Streptomyces</taxon>
    </lineage>
</organism>
<dbReference type="InterPro" id="IPR036388">
    <property type="entry name" value="WH-like_DNA-bd_sf"/>
</dbReference>
<evidence type="ECO:0000256" key="1">
    <source>
        <dbReference type="SAM" id="MobiDB-lite"/>
    </source>
</evidence>
<keyword evidence="2" id="KW-0614">Plasmid</keyword>
<feature type="region of interest" description="Disordered" evidence="1">
    <location>
        <begin position="220"/>
        <end position="284"/>
    </location>
</feature>
<name>A0A0F7VQT5_STRLW</name>
<protein>
    <submittedName>
        <fullName evidence="2">Sle1_034 protein</fullName>
    </submittedName>
</protein>
<dbReference type="InterPro" id="IPR036390">
    <property type="entry name" value="WH_DNA-bd_sf"/>
</dbReference>
<feature type="compositionally biased region" description="Basic residues" evidence="1">
    <location>
        <begin position="220"/>
        <end position="232"/>
    </location>
</feature>
<gene>
    <name evidence="2" type="ORF">sle1_034</name>
</gene>
<dbReference type="AlphaFoldDB" id="A0A0F7VQT5"/>
<dbReference type="Proteomes" id="UP000035016">
    <property type="component" value="Plasmid pSLE1"/>
</dbReference>
<feature type="region of interest" description="Disordered" evidence="1">
    <location>
        <begin position="1"/>
        <end position="58"/>
    </location>
</feature>
<dbReference type="KEGG" id="sle:sle1_034"/>
<dbReference type="SUPFAM" id="SSF46785">
    <property type="entry name" value="Winged helix' DNA-binding domain"/>
    <property type="match status" value="1"/>
</dbReference>
<proteinExistence type="predicted"/>
<feature type="compositionally biased region" description="Polar residues" evidence="1">
    <location>
        <begin position="1"/>
        <end position="10"/>
    </location>
</feature>
<feature type="compositionally biased region" description="Basic and acidic residues" evidence="1">
    <location>
        <begin position="46"/>
        <end position="55"/>
    </location>
</feature>
<dbReference type="PATRIC" id="fig|1437453.6.peg.7159"/>
<evidence type="ECO:0000313" key="2">
    <source>
        <dbReference type="EMBL" id="CQR59201.1"/>
    </source>
</evidence>
<feature type="compositionally biased region" description="Low complexity" evidence="1">
    <location>
        <begin position="34"/>
        <end position="45"/>
    </location>
</feature>
<geneLocation type="plasmid" evidence="2 3">
    <name>pSLE1</name>
</geneLocation>